<comment type="similarity">
    <text evidence="3">Belongs to the glycosyl hydrolase 19 family. Chitinase class I subfamily.</text>
</comment>
<name>A0A2G9GDN0_9LAMI</name>
<evidence type="ECO:0000256" key="9">
    <source>
        <dbReference type="PROSITE-ProRule" id="PRU00261"/>
    </source>
</evidence>
<dbReference type="EC" id="3.2.1.14" evidence="12"/>
<dbReference type="OrthoDB" id="5985073at2759"/>
<protein>
    <submittedName>
        <fullName evidence="12">Chitinase</fullName>
        <ecNumber evidence="12">3.2.1.14</ecNumber>
    </submittedName>
</protein>
<evidence type="ECO:0000256" key="10">
    <source>
        <dbReference type="SAM" id="SignalP"/>
    </source>
</evidence>
<feature type="signal peptide" evidence="10">
    <location>
        <begin position="1"/>
        <end position="23"/>
    </location>
</feature>
<dbReference type="InterPro" id="IPR036861">
    <property type="entry name" value="Endochitinase-like_sf"/>
</dbReference>
<dbReference type="EMBL" id="NKXS01005534">
    <property type="protein sequence ID" value="PIN03387.1"/>
    <property type="molecule type" value="Genomic_DNA"/>
</dbReference>
<dbReference type="PROSITE" id="PS00026">
    <property type="entry name" value="CHIT_BIND_I_1"/>
    <property type="match status" value="1"/>
</dbReference>
<dbReference type="Gene3D" id="3.30.60.10">
    <property type="entry name" value="Endochitinase-like"/>
    <property type="match status" value="1"/>
</dbReference>
<comment type="caution">
    <text evidence="9">Lacks conserved residue(s) required for the propagation of feature annotation.</text>
</comment>
<accession>A0A2G9GDN0</accession>
<evidence type="ECO:0000256" key="8">
    <source>
        <dbReference type="ARBA" id="ARBA00023157"/>
    </source>
</evidence>
<dbReference type="AlphaFoldDB" id="A0A2G9GDN0"/>
<keyword evidence="7" id="KW-0119">Carbohydrate metabolism</keyword>
<evidence type="ECO:0000313" key="12">
    <source>
        <dbReference type="EMBL" id="PIN03387.1"/>
    </source>
</evidence>
<keyword evidence="7" id="KW-0624">Polysaccharide degradation</keyword>
<evidence type="ECO:0000256" key="7">
    <source>
        <dbReference type="ARBA" id="ARBA00023024"/>
    </source>
</evidence>
<gene>
    <name evidence="12" type="ORF">CDL12_24088</name>
</gene>
<dbReference type="PANTHER" id="PTHR22595:SF193">
    <property type="entry name" value="ENDOCHITINASE EP3"/>
    <property type="match status" value="1"/>
</dbReference>
<reference evidence="13" key="1">
    <citation type="journal article" date="2018" name="Gigascience">
        <title>Genome assembly of the Pink Ipe (Handroanthus impetiginosus, Bignoniaceae), a highly valued, ecologically keystone Neotropical timber forest tree.</title>
        <authorList>
            <person name="Silva-Junior O.B."/>
            <person name="Grattapaglia D."/>
            <person name="Novaes E."/>
            <person name="Collevatti R.G."/>
        </authorList>
    </citation>
    <scope>NUCLEOTIDE SEQUENCE [LARGE SCALE GENOMIC DNA]</scope>
    <source>
        <strain evidence="13">cv. UFG-1</strain>
    </source>
</reference>
<keyword evidence="13" id="KW-1185">Reference proteome</keyword>
<dbReference type="SMART" id="SM00270">
    <property type="entry name" value="ChtBD1"/>
    <property type="match status" value="1"/>
</dbReference>
<dbReference type="GO" id="GO:0006952">
    <property type="term" value="P:defense response"/>
    <property type="evidence" value="ECO:0007669"/>
    <property type="project" value="UniProtKB-KW"/>
</dbReference>
<dbReference type="PANTHER" id="PTHR22595">
    <property type="entry name" value="CHITINASE-RELATED"/>
    <property type="match status" value="1"/>
</dbReference>
<dbReference type="PROSITE" id="PS00773">
    <property type="entry name" value="CHITINASE_19_1"/>
    <property type="match status" value="1"/>
</dbReference>
<keyword evidence="7" id="KW-0146">Chitin degradation</keyword>
<organism evidence="12 13">
    <name type="scientific">Handroanthus impetiginosus</name>
    <dbReference type="NCBI Taxonomy" id="429701"/>
    <lineage>
        <taxon>Eukaryota</taxon>
        <taxon>Viridiplantae</taxon>
        <taxon>Streptophyta</taxon>
        <taxon>Embryophyta</taxon>
        <taxon>Tracheophyta</taxon>
        <taxon>Spermatophyta</taxon>
        <taxon>Magnoliopsida</taxon>
        <taxon>eudicotyledons</taxon>
        <taxon>Gunneridae</taxon>
        <taxon>Pentapetalae</taxon>
        <taxon>asterids</taxon>
        <taxon>lamiids</taxon>
        <taxon>Lamiales</taxon>
        <taxon>Bignoniaceae</taxon>
        <taxon>Crescentiina</taxon>
        <taxon>Tabebuia alliance</taxon>
        <taxon>Handroanthus</taxon>
    </lineage>
</organism>
<keyword evidence="12" id="KW-0378">Hydrolase</keyword>
<keyword evidence="5 9" id="KW-0147">Chitin-binding</keyword>
<evidence type="ECO:0000256" key="3">
    <source>
        <dbReference type="ARBA" id="ARBA00009373"/>
    </source>
</evidence>
<proteinExistence type="inferred from homology"/>
<comment type="caution">
    <text evidence="12">The sequence shown here is derived from an EMBL/GenBank/DDBJ whole genome shotgun (WGS) entry which is preliminary data.</text>
</comment>
<dbReference type="InterPro" id="IPR001002">
    <property type="entry name" value="Chitin-bd_1"/>
</dbReference>
<dbReference type="PROSITE" id="PS50941">
    <property type="entry name" value="CHIT_BIND_I_2"/>
    <property type="match status" value="1"/>
</dbReference>
<feature type="disulfide bond" evidence="9">
    <location>
        <begin position="33"/>
        <end position="47"/>
    </location>
</feature>
<feature type="domain" description="Chitin-binding type-1" evidence="11">
    <location>
        <begin position="23"/>
        <end position="58"/>
    </location>
</feature>
<dbReference type="InterPro" id="IPR023346">
    <property type="entry name" value="Lysozyme-like_dom_sf"/>
</dbReference>
<evidence type="ECO:0000256" key="5">
    <source>
        <dbReference type="ARBA" id="ARBA00022669"/>
    </source>
</evidence>
<dbReference type="GO" id="GO:0016998">
    <property type="term" value="P:cell wall macromolecule catabolic process"/>
    <property type="evidence" value="ECO:0007669"/>
    <property type="project" value="InterPro"/>
</dbReference>
<dbReference type="STRING" id="429701.A0A2G9GDN0"/>
<dbReference type="Gene3D" id="1.10.530.10">
    <property type="match status" value="1"/>
</dbReference>
<evidence type="ECO:0000256" key="1">
    <source>
        <dbReference type="ARBA" id="ARBA00003102"/>
    </source>
</evidence>
<feature type="disulfide bond" evidence="9">
    <location>
        <begin position="28"/>
        <end position="40"/>
    </location>
</feature>
<keyword evidence="6" id="KW-0611">Plant defense</keyword>
<dbReference type="SUPFAM" id="SSF53955">
    <property type="entry name" value="Lysozyme-like"/>
    <property type="match status" value="1"/>
</dbReference>
<evidence type="ECO:0000313" key="13">
    <source>
        <dbReference type="Proteomes" id="UP000231279"/>
    </source>
</evidence>
<evidence type="ECO:0000259" key="11">
    <source>
        <dbReference type="PROSITE" id="PS50941"/>
    </source>
</evidence>
<dbReference type="GO" id="GO:0008843">
    <property type="term" value="F:endochitinase activity"/>
    <property type="evidence" value="ECO:0007669"/>
    <property type="project" value="UniProtKB-EC"/>
</dbReference>
<sequence length="137" mass="14938">MKHLLSIYILLAVFLAAEKWVSGQKCGCTPNECCSAWGYCGTEDNYCGDGCQEGPCHNSLGNNNHVRVSDIVTDAFFNGIINQATASCPEKQFYTRAAFLQAVESFPNFGTTGSTDDSRREIAAFFAHVTHATGRKI</sequence>
<dbReference type="GO" id="GO:0005773">
    <property type="term" value="C:vacuole"/>
    <property type="evidence" value="ECO:0007669"/>
    <property type="project" value="UniProtKB-SubCell"/>
</dbReference>
<keyword evidence="4" id="KW-0926">Vacuole</keyword>
<dbReference type="SUPFAM" id="SSF57016">
    <property type="entry name" value="Plant lectins/antimicrobial peptides"/>
    <property type="match status" value="1"/>
</dbReference>
<evidence type="ECO:0000256" key="6">
    <source>
        <dbReference type="ARBA" id="ARBA00022821"/>
    </source>
</evidence>
<keyword evidence="10" id="KW-0732">Signal</keyword>
<keyword evidence="12" id="KW-0326">Glycosidase</keyword>
<dbReference type="Pfam" id="PF00187">
    <property type="entry name" value="Chitin_bind_1"/>
    <property type="match status" value="1"/>
</dbReference>
<dbReference type="GO" id="GO:0008061">
    <property type="term" value="F:chitin binding"/>
    <property type="evidence" value="ECO:0007669"/>
    <property type="project" value="UniProtKB-UniRule"/>
</dbReference>
<dbReference type="InterPro" id="IPR000726">
    <property type="entry name" value="Glyco_hydro_19_cat"/>
</dbReference>
<dbReference type="Pfam" id="PF00182">
    <property type="entry name" value="Glyco_hydro_19"/>
    <property type="match status" value="1"/>
</dbReference>
<dbReference type="Proteomes" id="UP000231279">
    <property type="component" value="Unassembled WGS sequence"/>
</dbReference>
<dbReference type="InterPro" id="IPR018371">
    <property type="entry name" value="Chitin-binding_1_CS"/>
</dbReference>
<evidence type="ECO:0000256" key="2">
    <source>
        <dbReference type="ARBA" id="ARBA00004116"/>
    </source>
</evidence>
<dbReference type="GO" id="GO:0006032">
    <property type="term" value="P:chitin catabolic process"/>
    <property type="evidence" value="ECO:0007669"/>
    <property type="project" value="UniProtKB-KW"/>
</dbReference>
<dbReference type="CDD" id="cd00035">
    <property type="entry name" value="ChtBD1"/>
    <property type="match status" value="1"/>
</dbReference>
<evidence type="ECO:0000256" key="4">
    <source>
        <dbReference type="ARBA" id="ARBA00022554"/>
    </source>
</evidence>
<feature type="chain" id="PRO_5013836278" evidence="10">
    <location>
        <begin position="24"/>
        <end position="137"/>
    </location>
</feature>
<keyword evidence="8 9" id="KW-1015">Disulfide bond</keyword>
<comment type="function">
    <text evidence="1">Defense against chitin-containing fungal pathogens.</text>
</comment>
<comment type="subcellular location">
    <subcellularLocation>
        <location evidence="2">Vacuole</location>
    </subcellularLocation>
</comment>